<dbReference type="EMBL" id="JACHJB010000001">
    <property type="protein sequence ID" value="MBB6346260.1"/>
    <property type="molecule type" value="Genomic_DNA"/>
</dbReference>
<dbReference type="PANTHER" id="PTHR38011:SF12">
    <property type="entry name" value="BIFUNCTIONAL DEAMINASE-REDUCTASE DOMAIN PROTEIN"/>
    <property type="match status" value="1"/>
</dbReference>
<dbReference type="SUPFAM" id="SSF53597">
    <property type="entry name" value="Dihydrofolate reductase-like"/>
    <property type="match status" value="1"/>
</dbReference>
<dbReference type="InterPro" id="IPR024072">
    <property type="entry name" value="DHFR-like_dom_sf"/>
</dbReference>
<dbReference type="AlphaFoldDB" id="A0A7X0C2F7"/>
<dbReference type="GO" id="GO:0009231">
    <property type="term" value="P:riboflavin biosynthetic process"/>
    <property type="evidence" value="ECO:0007669"/>
    <property type="project" value="InterPro"/>
</dbReference>
<keyword evidence="3" id="KW-1185">Reference proteome</keyword>
<feature type="domain" description="Bacterial bifunctional deaminase-reductase C-terminal" evidence="1">
    <location>
        <begin position="11"/>
        <end position="187"/>
    </location>
</feature>
<evidence type="ECO:0000313" key="3">
    <source>
        <dbReference type="Proteomes" id="UP000583800"/>
    </source>
</evidence>
<sequence length="197" mass="20816">MSTVTSTVTSTVVLHMSMSLDGFVAGPRVSAEHPMGEGGMRLHRWLFAERPDPRDQEVAAAVSASAGAVVLGRRTFEVGLPHWGDTPYPVPAFVLTRLARDPLPMTSGTFTFVTTGAESCVEAARAAAGGKDVVVMGAETGRRLLAAGLVDEVQLNLVPVVLGGGARLLADLEPMELERVGVVASDTVTHLRFRVVR</sequence>
<dbReference type="PANTHER" id="PTHR38011">
    <property type="entry name" value="DIHYDROFOLATE REDUCTASE FAMILY PROTEIN (AFU_ORTHOLOGUE AFUA_8G06820)"/>
    <property type="match status" value="1"/>
</dbReference>
<protein>
    <submittedName>
        <fullName evidence="2">Dihydrofolate reductase</fullName>
    </submittedName>
</protein>
<accession>A0A7X0C2F7</accession>
<comment type="caution">
    <text evidence="2">The sequence shown here is derived from an EMBL/GenBank/DDBJ whole genome shotgun (WGS) entry which is preliminary data.</text>
</comment>
<dbReference type="RefSeq" id="WP_185084080.1">
    <property type="nucleotide sequence ID" value="NZ_JACHJB010000001.1"/>
</dbReference>
<name>A0A7X0C2F7_9ACTN</name>
<organism evidence="2 3">
    <name type="scientific">Nonomuraea muscovyensis</name>
    <dbReference type="NCBI Taxonomy" id="1124761"/>
    <lineage>
        <taxon>Bacteria</taxon>
        <taxon>Bacillati</taxon>
        <taxon>Actinomycetota</taxon>
        <taxon>Actinomycetes</taxon>
        <taxon>Streptosporangiales</taxon>
        <taxon>Streptosporangiaceae</taxon>
        <taxon>Nonomuraea</taxon>
    </lineage>
</organism>
<evidence type="ECO:0000313" key="2">
    <source>
        <dbReference type="EMBL" id="MBB6346260.1"/>
    </source>
</evidence>
<evidence type="ECO:0000259" key="1">
    <source>
        <dbReference type="Pfam" id="PF01872"/>
    </source>
</evidence>
<dbReference type="Proteomes" id="UP000583800">
    <property type="component" value="Unassembled WGS sequence"/>
</dbReference>
<dbReference type="InterPro" id="IPR002734">
    <property type="entry name" value="RibDG_C"/>
</dbReference>
<gene>
    <name evidence="2" type="ORF">FHU36_002769</name>
</gene>
<dbReference type="Pfam" id="PF01872">
    <property type="entry name" value="RibD_C"/>
    <property type="match status" value="1"/>
</dbReference>
<dbReference type="InterPro" id="IPR050765">
    <property type="entry name" value="Riboflavin_Biosynth_HTPR"/>
</dbReference>
<dbReference type="Gene3D" id="3.40.430.10">
    <property type="entry name" value="Dihydrofolate Reductase, subunit A"/>
    <property type="match status" value="1"/>
</dbReference>
<proteinExistence type="predicted"/>
<reference evidence="2 3" key="1">
    <citation type="submission" date="2020-08" db="EMBL/GenBank/DDBJ databases">
        <title>Sequencing the genomes of 1000 actinobacteria strains.</title>
        <authorList>
            <person name="Klenk H.-P."/>
        </authorList>
    </citation>
    <scope>NUCLEOTIDE SEQUENCE [LARGE SCALE GENOMIC DNA]</scope>
    <source>
        <strain evidence="2 3">DSM 45913</strain>
    </source>
</reference>
<dbReference type="GO" id="GO:0008703">
    <property type="term" value="F:5-amino-6-(5-phosphoribosylamino)uracil reductase activity"/>
    <property type="evidence" value="ECO:0007669"/>
    <property type="project" value="InterPro"/>
</dbReference>